<reference evidence="2" key="1">
    <citation type="submission" date="2025-08" db="UniProtKB">
        <authorList>
            <consortium name="RefSeq"/>
        </authorList>
    </citation>
    <scope>IDENTIFICATION</scope>
    <source>
        <tissue evidence="2">Gonads</tissue>
    </source>
</reference>
<dbReference type="RefSeq" id="XP_013410533.1">
    <property type="nucleotide sequence ID" value="XM_013555079.2"/>
</dbReference>
<dbReference type="GeneID" id="106173827"/>
<evidence type="ECO:0000313" key="2">
    <source>
        <dbReference type="RefSeq" id="XP_013410533.1"/>
    </source>
</evidence>
<keyword evidence="1" id="KW-1185">Reference proteome</keyword>
<dbReference type="Gene3D" id="3.40.50.150">
    <property type="entry name" value="Vaccinia Virus protein VP39"/>
    <property type="match status" value="1"/>
</dbReference>
<dbReference type="SUPFAM" id="SSF53335">
    <property type="entry name" value="S-adenosyl-L-methionine-dependent methyltransferases"/>
    <property type="match status" value="1"/>
</dbReference>
<accession>A0A1S3JJI0</accession>
<gene>
    <name evidence="2" type="primary">LOC106173827</name>
</gene>
<dbReference type="InterPro" id="IPR019410">
    <property type="entry name" value="Methyltransf_16"/>
</dbReference>
<dbReference type="PANTHER" id="PTHR14614">
    <property type="entry name" value="HEPATOCELLULAR CARCINOMA-ASSOCIATED ANTIGEN"/>
    <property type="match status" value="1"/>
</dbReference>
<dbReference type="InParanoid" id="A0A1S3JJI0"/>
<sequence>MSQSVDLDNLFTRELEKNDGSVLCINQSVVGDVGCVVWDAAIALTLYLETPDFQETPGSNKLRGKNVLELGAGTGIVGIQAACLGANSIITDLKDFVPLMALNIRVNQALITGSAIARELRWGTDVTDYQPPDYILIADCVYYEEAVGPLVQTITDLCDDHTVVICSYEERTTGNKPELQKKFFELVEKVFHVEEIPLERHDPVYRSEDIHIMKFIMK</sequence>
<dbReference type="KEGG" id="lak:106173827"/>
<organism evidence="1 2">
    <name type="scientific">Lingula anatina</name>
    <name type="common">Brachiopod</name>
    <name type="synonym">Lingula unguis</name>
    <dbReference type="NCBI Taxonomy" id="7574"/>
    <lineage>
        <taxon>Eukaryota</taxon>
        <taxon>Metazoa</taxon>
        <taxon>Spiralia</taxon>
        <taxon>Lophotrochozoa</taxon>
        <taxon>Brachiopoda</taxon>
        <taxon>Linguliformea</taxon>
        <taxon>Lingulata</taxon>
        <taxon>Lingulida</taxon>
        <taxon>Linguloidea</taxon>
        <taxon>Lingulidae</taxon>
        <taxon>Lingula</taxon>
    </lineage>
</organism>
<name>A0A1S3JJI0_LINAN</name>
<dbReference type="OrthoDB" id="413520at2759"/>
<dbReference type="GO" id="GO:0005829">
    <property type="term" value="C:cytosol"/>
    <property type="evidence" value="ECO:0007669"/>
    <property type="project" value="TreeGrafter"/>
</dbReference>
<dbReference type="Proteomes" id="UP000085678">
    <property type="component" value="Unplaced"/>
</dbReference>
<evidence type="ECO:0000313" key="1">
    <source>
        <dbReference type="Proteomes" id="UP000085678"/>
    </source>
</evidence>
<dbReference type="STRING" id="7574.A0A1S3JJI0"/>
<protein>
    <submittedName>
        <fullName evidence="2">Protein-lysine methyltransferase METTL21D-like</fullName>
    </submittedName>
</protein>
<dbReference type="GO" id="GO:0032991">
    <property type="term" value="C:protein-containing complex"/>
    <property type="evidence" value="ECO:0007669"/>
    <property type="project" value="TreeGrafter"/>
</dbReference>
<dbReference type="AlphaFoldDB" id="A0A1S3JJI0"/>
<dbReference type="OMA" id="RRADMRF"/>
<dbReference type="Pfam" id="PF10294">
    <property type="entry name" value="Methyltransf_16"/>
    <property type="match status" value="1"/>
</dbReference>
<dbReference type="InterPro" id="IPR029063">
    <property type="entry name" value="SAM-dependent_MTases_sf"/>
</dbReference>
<proteinExistence type="predicted"/>
<dbReference type="PANTHER" id="PTHR14614:SF44">
    <property type="entry name" value="PROTEIN N-LYSINE METHYLTRANSFERASE METTL21D"/>
    <property type="match status" value="1"/>
</dbReference>